<name>A0A5S4FQ02_9ACTN</name>
<evidence type="ECO:0008006" key="3">
    <source>
        <dbReference type="Google" id="ProtNLM"/>
    </source>
</evidence>
<accession>A0A5S4FQ02</accession>
<reference evidence="1 2" key="1">
    <citation type="submission" date="2019-05" db="EMBL/GenBank/DDBJ databases">
        <title>Draft genome sequence of Nonomuraea zeae DSM 100528.</title>
        <authorList>
            <person name="Saricaoglu S."/>
            <person name="Isik K."/>
        </authorList>
    </citation>
    <scope>NUCLEOTIDE SEQUENCE [LARGE SCALE GENOMIC DNA]</scope>
    <source>
        <strain evidence="1 2">DSM 100528</strain>
    </source>
</reference>
<dbReference type="Proteomes" id="UP000306628">
    <property type="component" value="Unassembled WGS sequence"/>
</dbReference>
<sequence>MYDPILCGLAANPELPAELVDLLIANADDVLAAELAERERLSSAQISALADRDQQSAVRLVQRGLLAVDRIDPITQPVAALAALEQGVERPEWARLLMTAPAPEHREQLAACPDLPPDVVDHLADDPDISVVIELALWTPDPSVTAGLAGHAHADVRAGVAANEHTPPAVLAALLTGDEAEAATRCLVCDEDPRAMPWPDACTGAHEAAVHTMYERALRNPATPVGLLARFADHPSFILRDALATREDLPQAVYERLARSPEPGVRAALAANPAISADLMRVLACDADLAVRRGLAVNPHIPLDLLTTLAETPKIGPAVLPAIAAASPEQVEVLARSTAATVRMLIAARDDLPAGIRDLLAADPDAKVLKSIATHSGLSAAQLSAMVDRHGPRVAVRLARNPETPPALLERISRLRPPVPKALREIAKQPQAGVPALVACLADPRARPVAAGHPALPPEMIVALLDDDQPGVVENAAANPSLPVPVMIDLVRSR</sequence>
<dbReference type="RefSeq" id="WP_138696791.1">
    <property type="nucleotide sequence ID" value="NZ_JBHSAZ010000114.1"/>
</dbReference>
<keyword evidence="2" id="KW-1185">Reference proteome</keyword>
<comment type="caution">
    <text evidence="1">The sequence shown here is derived from an EMBL/GenBank/DDBJ whole genome shotgun (WGS) entry which is preliminary data.</text>
</comment>
<protein>
    <recommendedName>
        <fullName evidence="3">Leucine rich repeat variant</fullName>
    </recommendedName>
</protein>
<proteinExistence type="predicted"/>
<evidence type="ECO:0000313" key="1">
    <source>
        <dbReference type="EMBL" id="TMR22504.1"/>
    </source>
</evidence>
<gene>
    <name evidence="1" type="ORF">ETD85_49385</name>
</gene>
<organism evidence="1 2">
    <name type="scientific">Nonomuraea zeae</name>
    <dbReference type="NCBI Taxonomy" id="1642303"/>
    <lineage>
        <taxon>Bacteria</taxon>
        <taxon>Bacillati</taxon>
        <taxon>Actinomycetota</taxon>
        <taxon>Actinomycetes</taxon>
        <taxon>Streptosporangiales</taxon>
        <taxon>Streptosporangiaceae</taxon>
        <taxon>Nonomuraea</taxon>
    </lineage>
</organism>
<dbReference type="InterPro" id="IPR011989">
    <property type="entry name" value="ARM-like"/>
</dbReference>
<dbReference type="Gene3D" id="1.25.10.10">
    <property type="entry name" value="Leucine-rich Repeat Variant"/>
    <property type="match status" value="3"/>
</dbReference>
<dbReference type="AlphaFoldDB" id="A0A5S4FQ02"/>
<dbReference type="EMBL" id="VCKX01000274">
    <property type="protein sequence ID" value="TMR22504.1"/>
    <property type="molecule type" value="Genomic_DNA"/>
</dbReference>
<evidence type="ECO:0000313" key="2">
    <source>
        <dbReference type="Proteomes" id="UP000306628"/>
    </source>
</evidence>
<dbReference type="OrthoDB" id="3666466at2"/>